<dbReference type="OrthoDB" id="9098458at2"/>
<feature type="region of interest" description="Disordered" evidence="1">
    <location>
        <begin position="1"/>
        <end position="88"/>
    </location>
</feature>
<evidence type="ECO:0000313" key="2">
    <source>
        <dbReference type="EMBL" id="QBQ96296.1"/>
    </source>
</evidence>
<keyword evidence="3" id="KW-1185">Reference proteome</keyword>
<dbReference type="KEGG" id="ppai:E1956_03320"/>
<evidence type="ECO:0000256" key="1">
    <source>
        <dbReference type="SAM" id="MobiDB-lite"/>
    </source>
</evidence>
<proteinExistence type="predicted"/>
<protein>
    <submittedName>
        <fullName evidence="2">Uncharacterized protein</fullName>
    </submittedName>
</protein>
<dbReference type="Proteomes" id="UP000295727">
    <property type="component" value="Chromosome 1"/>
</dbReference>
<feature type="compositionally biased region" description="Basic and acidic residues" evidence="1">
    <location>
        <begin position="59"/>
        <end position="71"/>
    </location>
</feature>
<dbReference type="AlphaFoldDB" id="A0A4P7CP20"/>
<dbReference type="RefSeq" id="WP_134747409.1">
    <property type="nucleotide sequence ID" value="NZ_CP038148.1"/>
</dbReference>
<sequence>MNKYLQLIKSEKQPPGEGSKGSKTSYEPFEPMVSGRIEDSARRAPGNAAQPSEPFEPASGKRIDDSAHRDPGNPLEPSEPFEPTPDSRMEKFGEAAFWPWAPYLAAGDVARLRAELVDTIERLADTEYWPRELLDDVIARAVRAPLSDLLPNLAHFRERLNAAVAEREASRAIRGRSWNATDGRLADRGRS</sequence>
<reference evidence="2 3" key="1">
    <citation type="submission" date="2019-03" db="EMBL/GenBank/DDBJ databases">
        <title>Paraburkholderia sp. 7MH5, isolated from subtropical forest soil.</title>
        <authorList>
            <person name="Gao Z.-H."/>
            <person name="Qiu L.-H."/>
        </authorList>
    </citation>
    <scope>NUCLEOTIDE SEQUENCE [LARGE SCALE GENOMIC DNA]</scope>
    <source>
        <strain evidence="2 3">7MH5</strain>
    </source>
</reference>
<organism evidence="2 3">
    <name type="scientific">Paraburkholderia pallida</name>
    <dbReference type="NCBI Taxonomy" id="2547399"/>
    <lineage>
        <taxon>Bacteria</taxon>
        <taxon>Pseudomonadati</taxon>
        <taxon>Pseudomonadota</taxon>
        <taxon>Betaproteobacteria</taxon>
        <taxon>Burkholderiales</taxon>
        <taxon>Burkholderiaceae</taxon>
        <taxon>Paraburkholderia</taxon>
    </lineage>
</organism>
<dbReference type="EMBL" id="CP038148">
    <property type="protein sequence ID" value="QBQ96296.1"/>
    <property type="molecule type" value="Genomic_DNA"/>
</dbReference>
<gene>
    <name evidence="2" type="ORF">E1956_03320</name>
</gene>
<evidence type="ECO:0000313" key="3">
    <source>
        <dbReference type="Proteomes" id="UP000295727"/>
    </source>
</evidence>
<name>A0A4P7CP20_9BURK</name>
<accession>A0A4P7CP20</accession>